<protein>
    <recommendedName>
        <fullName evidence="3">Roadblock/LAMTOR2 domain-containing protein</fullName>
    </recommendedName>
</protein>
<keyword evidence="2" id="KW-1185">Reference proteome</keyword>
<proteinExistence type="predicted"/>
<dbReference type="EMBL" id="BAAAUV010000012">
    <property type="protein sequence ID" value="GAA3222309.1"/>
    <property type="molecule type" value="Genomic_DNA"/>
</dbReference>
<sequence length="126" mass="12955">MTGIEECLAEAMAIPGAQGATLVDIQGGLPIAAAGGDDLTDAAEDAAGTSDLLRAVLASPVLSSAWTGDDIEEVTVAGSAGYHLLLLIGTSVDATLCLHVRLDRRRGNLALARHRLRAVVRALAER</sequence>
<organism evidence="1 2">
    <name type="scientific">Actinocorallia longicatena</name>
    <dbReference type="NCBI Taxonomy" id="111803"/>
    <lineage>
        <taxon>Bacteria</taxon>
        <taxon>Bacillati</taxon>
        <taxon>Actinomycetota</taxon>
        <taxon>Actinomycetes</taxon>
        <taxon>Streptosporangiales</taxon>
        <taxon>Thermomonosporaceae</taxon>
        <taxon>Actinocorallia</taxon>
    </lineage>
</organism>
<evidence type="ECO:0008006" key="3">
    <source>
        <dbReference type="Google" id="ProtNLM"/>
    </source>
</evidence>
<evidence type="ECO:0000313" key="2">
    <source>
        <dbReference type="Proteomes" id="UP001501237"/>
    </source>
</evidence>
<evidence type="ECO:0000313" key="1">
    <source>
        <dbReference type="EMBL" id="GAA3222309.1"/>
    </source>
</evidence>
<accession>A0ABP6QJN8</accession>
<gene>
    <name evidence="1" type="ORF">GCM10010468_48060</name>
</gene>
<dbReference type="Proteomes" id="UP001501237">
    <property type="component" value="Unassembled WGS sequence"/>
</dbReference>
<name>A0ABP6QJN8_9ACTN</name>
<reference evidence="2" key="1">
    <citation type="journal article" date="2019" name="Int. J. Syst. Evol. Microbiol.">
        <title>The Global Catalogue of Microorganisms (GCM) 10K type strain sequencing project: providing services to taxonomists for standard genome sequencing and annotation.</title>
        <authorList>
            <consortium name="The Broad Institute Genomics Platform"/>
            <consortium name="The Broad Institute Genome Sequencing Center for Infectious Disease"/>
            <person name="Wu L."/>
            <person name="Ma J."/>
        </authorList>
    </citation>
    <scope>NUCLEOTIDE SEQUENCE [LARGE SCALE GENOMIC DNA]</scope>
    <source>
        <strain evidence="2">JCM 9377</strain>
    </source>
</reference>
<dbReference type="RefSeq" id="WP_344832202.1">
    <property type="nucleotide sequence ID" value="NZ_BAAAUV010000012.1"/>
</dbReference>
<comment type="caution">
    <text evidence="1">The sequence shown here is derived from an EMBL/GenBank/DDBJ whole genome shotgun (WGS) entry which is preliminary data.</text>
</comment>